<keyword evidence="1" id="KW-0732">Signal</keyword>
<name>G8R202_OWEHD</name>
<accession>G8R202</accession>
<dbReference type="EMBL" id="CP003156">
    <property type="protein sequence ID" value="AEV33952.1"/>
    <property type="molecule type" value="Genomic_DNA"/>
</dbReference>
<evidence type="ECO:0000313" key="4">
    <source>
        <dbReference type="Proteomes" id="UP000005631"/>
    </source>
</evidence>
<sequence length="846" mass="93209">MNPTKSSWQLFGCLLLSTSSLFSQWNRNAGVNPSLTRTAIVTASSENGAKVAANSVDGDESTTWESKSPLPTGFFSDGNQNLLLALQPSRNSTSTDIAKLTDGSNSGAANFATNTNGKSFVKLNLASASKLSLITFKAYISSGNVDLTVFEPNGDSTIIGQFTSASNYSYEKFYTPKTVSAIKLSSNTSFSVEELAVMAPIVFEDLDIDLGSIQNIGWVYLQAYSSPNADSVIVYSSSDQTTWTKIITANNDLYFSIPYEVKPTAQGRYLKIRTYMKLLDYKRAAVSEIKVFDQNGLFGAMPSSKPSTRPFKDMLGINAIWGWGTSDYSDLASSNKATNLYSRVANHARNYHNMVWDVADPDITPTYTGMPGSLNQSWLDWDREYQHWKNAGLVVQTSIQFTSSWLPENLWNNPYQAAYNYGYSFASYFGPTNGNGLVTTMEVGNEPWDYDSTFYKNVLLGMAKGAKDADPAMEVFSCALQSADPHSEKTATGRNYMGVRLPKSTAQYLDGLNVHHYSYINDGTTGYRVATFPENPASTMRGIVSDIKFRDANMPGKKIYMSEWGWDSDGAGEPCSHNECVSEEAQAMYAARGLFMLDRLGIDRATWFFYGNLPFGSSLYTRSGLTGSKNVNFAPKKAFYTVEHLLEKMGDSYFLEVISETDDAWAYLYGDSLGKPTHVVAWKPVDASSSSTTSLQVNKGYEADSVWVYDGLSNVPALTTLPKNKNGEMTLNLSAAPILIKLDSNTVSSSVSLLEKRTYSNHVSIFPNPSKGNFKIKLSLANGGKVNTRLYSLDGRTNQQLQTIDANSGNNIHEFSLDDLAPGCYIFETIQEEHSFIDRQQIIITP</sequence>
<evidence type="ECO:0000259" key="2">
    <source>
        <dbReference type="Pfam" id="PF18962"/>
    </source>
</evidence>
<dbReference type="SUPFAM" id="SSF49785">
    <property type="entry name" value="Galactose-binding domain-like"/>
    <property type="match status" value="1"/>
</dbReference>
<dbReference type="InterPro" id="IPR008979">
    <property type="entry name" value="Galactose-bd-like_sf"/>
</dbReference>
<dbReference type="RefSeq" id="WP_014203299.1">
    <property type="nucleotide sequence ID" value="NC_016599.1"/>
</dbReference>
<dbReference type="SUPFAM" id="SSF51445">
    <property type="entry name" value="(Trans)glycosidases"/>
    <property type="match status" value="1"/>
</dbReference>
<dbReference type="InterPro" id="IPR026444">
    <property type="entry name" value="Secre_tail"/>
</dbReference>
<dbReference type="STRING" id="926562.Oweho_2997"/>
<dbReference type="Gene3D" id="2.60.120.260">
    <property type="entry name" value="Galactose-binding domain-like"/>
    <property type="match status" value="2"/>
</dbReference>
<dbReference type="PATRIC" id="fig|926562.3.peg.3014"/>
<dbReference type="OrthoDB" id="1194731at2"/>
<dbReference type="Proteomes" id="UP000005631">
    <property type="component" value="Chromosome"/>
</dbReference>
<organism evidence="3 4">
    <name type="scientific">Owenweeksia hongkongensis (strain DSM 17368 / CIP 108786 / JCM 12287 / NRRL B-23963 / UST20020801)</name>
    <dbReference type="NCBI Taxonomy" id="926562"/>
    <lineage>
        <taxon>Bacteria</taxon>
        <taxon>Pseudomonadati</taxon>
        <taxon>Bacteroidota</taxon>
        <taxon>Flavobacteriia</taxon>
        <taxon>Flavobacteriales</taxon>
        <taxon>Owenweeksiaceae</taxon>
        <taxon>Owenweeksia</taxon>
    </lineage>
</organism>
<dbReference type="eggNOG" id="ENOG5033Q5N">
    <property type="taxonomic scope" value="Bacteria"/>
</dbReference>
<keyword evidence="4" id="KW-1185">Reference proteome</keyword>
<dbReference type="Gene3D" id="3.20.20.80">
    <property type="entry name" value="Glycosidases"/>
    <property type="match status" value="1"/>
</dbReference>
<dbReference type="Pfam" id="PF18962">
    <property type="entry name" value="Por_Secre_tail"/>
    <property type="match status" value="1"/>
</dbReference>
<evidence type="ECO:0000313" key="3">
    <source>
        <dbReference type="EMBL" id="AEV33952.1"/>
    </source>
</evidence>
<evidence type="ECO:0000256" key="1">
    <source>
        <dbReference type="ARBA" id="ARBA00022729"/>
    </source>
</evidence>
<proteinExistence type="predicted"/>
<reference evidence="3 4" key="1">
    <citation type="journal article" date="2012" name="Stand. Genomic Sci.">
        <title>Genome sequence of the orange-pigmented seawater bacterium Owenweeksia hongkongensis type strain (UST20020801(T)).</title>
        <authorList>
            <person name="Riedel T."/>
            <person name="Held B."/>
            <person name="Nolan M."/>
            <person name="Lucas S."/>
            <person name="Lapidus A."/>
            <person name="Tice H."/>
            <person name="Del Rio T.G."/>
            <person name="Cheng J.F."/>
            <person name="Han C."/>
            <person name="Tapia R."/>
            <person name="Goodwin L.A."/>
            <person name="Pitluck S."/>
            <person name="Liolios K."/>
            <person name="Mavromatis K."/>
            <person name="Pagani I."/>
            <person name="Ivanova N."/>
            <person name="Mikhailova N."/>
            <person name="Pati A."/>
            <person name="Chen A."/>
            <person name="Palaniappan K."/>
            <person name="Rohde M."/>
            <person name="Tindall B.J."/>
            <person name="Detter J.C."/>
            <person name="Goker M."/>
            <person name="Woyke T."/>
            <person name="Bristow J."/>
            <person name="Eisen J.A."/>
            <person name="Markowitz V."/>
            <person name="Hugenholtz P."/>
            <person name="Klenk H.P."/>
            <person name="Kyrpides N.C."/>
        </authorList>
    </citation>
    <scope>NUCLEOTIDE SEQUENCE</scope>
    <source>
        <strain evidence="4">DSM 17368 / JCM 12287 / NRRL B-23963</strain>
    </source>
</reference>
<feature type="domain" description="Secretion system C-terminal sorting" evidence="2">
    <location>
        <begin position="765"/>
        <end position="842"/>
    </location>
</feature>
<gene>
    <name evidence="3" type="ordered locus">Oweho_2997</name>
</gene>
<dbReference type="KEGG" id="oho:Oweho_2997"/>
<protein>
    <recommendedName>
        <fullName evidence="2">Secretion system C-terminal sorting domain-containing protein</fullName>
    </recommendedName>
</protein>
<dbReference type="HOGENOM" id="CLU_389466_0_0_10"/>
<dbReference type="NCBIfam" id="TIGR04183">
    <property type="entry name" value="Por_Secre_tail"/>
    <property type="match status" value="1"/>
</dbReference>
<dbReference type="InterPro" id="IPR017853">
    <property type="entry name" value="GH"/>
</dbReference>
<dbReference type="AlphaFoldDB" id="G8R202"/>